<dbReference type="SUPFAM" id="SSF49313">
    <property type="entry name" value="Cadherin-like"/>
    <property type="match status" value="1"/>
</dbReference>
<dbReference type="Gene3D" id="2.60.40.10">
    <property type="entry name" value="Immunoglobulins"/>
    <property type="match status" value="1"/>
</dbReference>
<dbReference type="InterPro" id="IPR050819">
    <property type="entry name" value="Tripeptidyl-peptidase_I"/>
</dbReference>
<sequence>MRVRPPVLVAIGAAVVLTAGMLAAAPASAATTATNYTHSCATAKRGEMSCFALRRTDIHSAQSLAPNATPAGYGPSQLKSAYALPAGTTTATVAIVDAYDDPNAASDLAAYRSQFGLPACGSGCFTKVNQNGATSPLPAGNTDWAGEISLDLDMVSAICPTCHILLVEANSPSDANLYAAEDYAAGHAKYVSNSWGGDEYSGETSDDAHFNHPGVAITVSSGDDGNGAEYPATSRYVVAVGGTSLRTASNSRGWTETAWNGAGSGCSALETKPTFQTVTTGCSRRAEADVSAVADPNTGLAVYQTYGGSGWEVYGGTSASAPQIAAVYALAGTPGASDTPASYPYAHPGNLFDVTSGSNGSCGSPMCTAGTGWDGPTGLGTPNGTAAFTAGGGGGTGGVTVTNPGSRTGTVGTSTSLTLSASGGTGSYTWSASGLPSGLSLNSGTGVISGTPTAAGTYSVTVTATSGGQSGSASFTWTINPTGGGGGCTGAGQKLGNPGFETGSASPWSASAGVIDNSSPEPAHSGSWKAWMDGYGTTHTDTVSQSVSIPAGCNGYTLSFYLHIDTSETTRTTAFDTLSVRLGSTTLATYSNLNAASGYTQRSFNVSSFAGQTVTLTFSGSEDISLQTSFLLDDTALTVS</sequence>
<dbReference type="RefSeq" id="WP_345634222.1">
    <property type="nucleotide sequence ID" value="NZ_BAABJQ010000018.1"/>
</dbReference>
<keyword evidence="4" id="KW-0732">Signal</keyword>
<dbReference type="PANTHER" id="PTHR14218:SF15">
    <property type="entry name" value="TRIPEPTIDYL-PEPTIDASE 1"/>
    <property type="match status" value="1"/>
</dbReference>
<keyword evidence="2" id="KW-0378">Hydrolase</keyword>
<feature type="chain" id="PRO_5047044410" description="Peptidase S53 domain-containing protein" evidence="4">
    <location>
        <begin position="30"/>
        <end position="640"/>
    </location>
</feature>
<feature type="domain" description="Peptidase S53" evidence="5">
    <location>
        <begin position="63"/>
        <end position="394"/>
    </location>
</feature>
<evidence type="ECO:0000259" key="5">
    <source>
        <dbReference type="PROSITE" id="PS51695"/>
    </source>
</evidence>
<evidence type="ECO:0000313" key="7">
    <source>
        <dbReference type="Proteomes" id="UP001501570"/>
    </source>
</evidence>
<feature type="signal peptide" evidence="4">
    <location>
        <begin position="1"/>
        <end position="29"/>
    </location>
</feature>
<dbReference type="PROSITE" id="PS51695">
    <property type="entry name" value="SEDOLISIN"/>
    <property type="match status" value="1"/>
</dbReference>
<keyword evidence="7" id="KW-1185">Reference proteome</keyword>
<dbReference type="Proteomes" id="UP001501570">
    <property type="component" value="Unassembled WGS sequence"/>
</dbReference>
<dbReference type="CDD" id="cd04056">
    <property type="entry name" value="Peptidases_S53"/>
    <property type="match status" value="1"/>
</dbReference>
<dbReference type="InterPro" id="IPR013783">
    <property type="entry name" value="Ig-like_fold"/>
</dbReference>
<evidence type="ECO:0000256" key="3">
    <source>
        <dbReference type="ARBA" id="ARBA00022825"/>
    </source>
</evidence>
<dbReference type="PANTHER" id="PTHR14218">
    <property type="entry name" value="PROTEASE S8 TRIPEPTIDYL PEPTIDASE I CLN2"/>
    <property type="match status" value="1"/>
</dbReference>
<dbReference type="InterPro" id="IPR006644">
    <property type="entry name" value="Cadg"/>
</dbReference>
<dbReference type="InterPro" id="IPR030400">
    <property type="entry name" value="Sedolisin_dom"/>
</dbReference>
<keyword evidence="3" id="KW-0720">Serine protease</keyword>
<keyword evidence="1" id="KW-0645">Protease</keyword>
<evidence type="ECO:0000313" key="6">
    <source>
        <dbReference type="EMBL" id="GAA5193092.1"/>
    </source>
</evidence>
<dbReference type="PROSITE" id="PS00138">
    <property type="entry name" value="SUBTILASE_SER"/>
    <property type="match status" value="1"/>
</dbReference>
<comment type="caution">
    <text evidence="6">The sequence shown here is derived from an EMBL/GenBank/DDBJ whole genome shotgun (WGS) entry which is preliminary data.</text>
</comment>
<evidence type="ECO:0000256" key="1">
    <source>
        <dbReference type="ARBA" id="ARBA00022670"/>
    </source>
</evidence>
<protein>
    <recommendedName>
        <fullName evidence="5">Peptidase S53 domain-containing protein</fullName>
    </recommendedName>
</protein>
<dbReference type="Gene3D" id="2.60.120.260">
    <property type="entry name" value="Galactose-binding domain-like"/>
    <property type="match status" value="1"/>
</dbReference>
<dbReference type="SUPFAM" id="SSF52743">
    <property type="entry name" value="Subtilisin-like"/>
    <property type="match status" value="1"/>
</dbReference>
<dbReference type="Pfam" id="PF05345">
    <property type="entry name" value="He_PIG"/>
    <property type="match status" value="1"/>
</dbReference>
<name>A0ABP9S9G7_9ACTN</name>
<dbReference type="InterPro" id="IPR015919">
    <property type="entry name" value="Cadherin-like_sf"/>
</dbReference>
<reference evidence="7" key="1">
    <citation type="journal article" date="2019" name="Int. J. Syst. Evol. Microbiol.">
        <title>The Global Catalogue of Microorganisms (GCM) 10K type strain sequencing project: providing services to taxonomists for standard genome sequencing and annotation.</title>
        <authorList>
            <consortium name="The Broad Institute Genomics Platform"/>
            <consortium name="The Broad Institute Genome Sequencing Center for Infectious Disease"/>
            <person name="Wu L."/>
            <person name="Ma J."/>
        </authorList>
    </citation>
    <scope>NUCLEOTIDE SEQUENCE [LARGE SCALE GENOMIC DNA]</scope>
    <source>
        <strain evidence="7">JCM 18304</strain>
    </source>
</reference>
<dbReference type="InterPro" id="IPR036852">
    <property type="entry name" value="Peptidase_S8/S53_dom_sf"/>
</dbReference>
<accession>A0ABP9S9G7</accession>
<dbReference type="Gene3D" id="3.40.50.200">
    <property type="entry name" value="Peptidase S8/S53 domain"/>
    <property type="match status" value="1"/>
</dbReference>
<organism evidence="6 7">
    <name type="scientific">Rugosimonospora acidiphila</name>
    <dbReference type="NCBI Taxonomy" id="556531"/>
    <lineage>
        <taxon>Bacteria</taxon>
        <taxon>Bacillati</taxon>
        <taxon>Actinomycetota</taxon>
        <taxon>Actinomycetes</taxon>
        <taxon>Micromonosporales</taxon>
        <taxon>Micromonosporaceae</taxon>
        <taxon>Rugosimonospora</taxon>
    </lineage>
</organism>
<dbReference type="EMBL" id="BAABJQ010000018">
    <property type="protein sequence ID" value="GAA5193092.1"/>
    <property type="molecule type" value="Genomic_DNA"/>
</dbReference>
<dbReference type="InterPro" id="IPR023828">
    <property type="entry name" value="Peptidase_S8_Ser-AS"/>
</dbReference>
<evidence type="ECO:0000256" key="4">
    <source>
        <dbReference type="SAM" id="SignalP"/>
    </source>
</evidence>
<proteinExistence type="predicted"/>
<evidence type="ECO:0000256" key="2">
    <source>
        <dbReference type="ARBA" id="ARBA00022801"/>
    </source>
</evidence>
<gene>
    <name evidence="6" type="ORF">GCM10023322_54150</name>
</gene>
<dbReference type="SMART" id="SM00736">
    <property type="entry name" value="CADG"/>
    <property type="match status" value="1"/>
</dbReference>